<name>A0A914PCX0_9BILA</name>
<dbReference type="WBParaSite" id="PDA_v2.g12608.t1">
    <property type="protein sequence ID" value="PDA_v2.g12608.t1"/>
    <property type="gene ID" value="PDA_v2.g12608"/>
</dbReference>
<reference evidence="2" key="1">
    <citation type="submission" date="2022-11" db="UniProtKB">
        <authorList>
            <consortium name="WormBaseParasite"/>
        </authorList>
    </citation>
    <scope>IDENTIFICATION</scope>
</reference>
<dbReference type="Proteomes" id="UP000887578">
    <property type="component" value="Unplaced"/>
</dbReference>
<evidence type="ECO:0000313" key="2">
    <source>
        <dbReference type="WBParaSite" id="PDA_v2.g12608.t1"/>
    </source>
</evidence>
<accession>A0A914PCX0</accession>
<organism evidence="1 2">
    <name type="scientific">Panagrolaimus davidi</name>
    <dbReference type="NCBI Taxonomy" id="227884"/>
    <lineage>
        <taxon>Eukaryota</taxon>
        <taxon>Metazoa</taxon>
        <taxon>Ecdysozoa</taxon>
        <taxon>Nematoda</taxon>
        <taxon>Chromadorea</taxon>
        <taxon>Rhabditida</taxon>
        <taxon>Tylenchina</taxon>
        <taxon>Panagrolaimomorpha</taxon>
        <taxon>Panagrolaimoidea</taxon>
        <taxon>Panagrolaimidae</taxon>
        <taxon>Panagrolaimus</taxon>
    </lineage>
</organism>
<sequence length="264" mass="29771">MTSEITNSEIIAQTGIQNRIAELKDTDTGNWDLMILSEKKFITIKKDEVNIRRCAYIYAKYVLPEIMESKKKVHLNLKESFAAELEFFKGIFKKHVGEVSSEVKEKELIEGWINAEEARQKHLGKLEDQITGPKELKVGNIINANGASTSSKLYSNEFAVSDLHVYCTGHSLLDGIKVSFTNHKIELFKILKKKCGNGTALALMVCIERSCGKNESAIKFLNLIRKIAKNEGNNHLELKIRNENVQKILALQYARDALELFGVG</sequence>
<evidence type="ECO:0000313" key="1">
    <source>
        <dbReference type="Proteomes" id="UP000887578"/>
    </source>
</evidence>
<proteinExistence type="predicted"/>
<protein>
    <submittedName>
        <fullName evidence="2">Uncharacterized protein</fullName>
    </submittedName>
</protein>
<keyword evidence="1" id="KW-1185">Reference proteome</keyword>
<dbReference type="AlphaFoldDB" id="A0A914PCX0"/>